<dbReference type="Gene3D" id="1.10.260.40">
    <property type="entry name" value="lambda repressor-like DNA-binding domains"/>
    <property type="match status" value="1"/>
</dbReference>
<gene>
    <name evidence="5" type="ORF">ESP57_07550</name>
</gene>
<evidence type="ECO:0000256" key="2">
    <source>
        <dbReference type="ARBA" id="ARBA00023125"/>
    </source>
</evidence>
<evidence type="ECO:0000313" key="5">
    <source>
        <dbReference type="EMBL" id="RXZ48830.1"/>
    </source>
</evidence>
<protein>
    <submittedName>
        <fullName evidence="5">LacI family transcriptional regulator</fullName>
    </submittedName>
</protein>
<accession>A0A4Q2JRD0</accession>
<evidence type="ECO:0000313" key="6">
    <source>
        <dbReference type="Proteomes" id="UP000292935"/>
    </source>
</evidence>
<dbReference type="InterPro" id="IPR028082">
    <property type="entry name" value="Peripla_BP_I"/>
</dbReference>
<dbReference type="PANTHER" id="PTHR30146">
    <property type="entry name" value="LACI-RELATED TRANSCRIPTIONAL REPRESSOR"/>
    <property type="match status" value="1"/>
</dbReference>
<proteinExistence type="predicted"/>
<feature type="domain" description="HTH lacI-type" evidence="4">
    <location>
        <begin position="6"/>
        <end position="60"/>
    </location>
</feature>
<dbReference type="SMART" id="SM00354">
    <property type="entry name" value="HTH_LACI"/>
    <property type="match status" value="1"/>
</dbReference>
<keyword evidence="6" id="KW-1185">Reference proteome</keyword>
<name>A0A4Q2JRD0_9MICO</name>
<dbReference type="SUPFAM" id="SSF47413">
    <property type="entry name" value="lambda repressor-like DNA-binding domains"/>
    <property type="match status" value="1"/>
</dbReference>
<dbReference type="EMBL" id="SDPO01000002">
    <property type="protein sequence ID" value="RXZ48830.1"/>
    <property type="molecule type" value="Genomic_DNA"/>
</dbReference>
<evidence type="ECO:0000256" key="1">
    <source>
        <dbReference type="ARBA" id="ARBA00023015"/>
    </source>
</evidence>
<dbReference type="CDD" id="cd06267">
    <property type="entry name" value="PBP1_LacI_sugar_binding-like"/>
    <property type="match status" value="1"/>
</dbReference>
<dbReference type="InterPro" id="IPR000843">
    <property type="entry name" value="HTH_LacI"/>
</dbReference>
<dbReference type="Gene3D" id="3.40.50.2300">
    <property type="match status" value="2"/>
</dbReference>
<dbReference type="OrthoDB" id="3258243at2"/>
<dbReference type="GO" id="GO:0000976">
    <property type="term" value="F:transcription cis-regulatory region binding"/>
    <property type="evidence" value="ECO:0007669"/>
    <property type="project" value="TreeGrafter"/>
</dbReference>
<dbReference type="Pfam" id="PF00356">
    <property type="entry name" value="LacI"/>
    <property type="match status" value="1"/>
</dbReference>
<keyword evidence="2" id="KW-0238">DNA-binding</keyword>
<keyword evidence="3" id="KW-0804">Transcription</keyword>
<dbReference type="Proteomes" id="UP000292935">
    <property type="component" value="Unassembled WGS sequence"/>
</dbReference>
<dbReference type="GO" id="GO:0003700">
    <property type="term" value="F:DNA-binding transcription factor activity"/>
    <property type="evidence" value="ECO:0007669"/>
    <property type="project" value="TreeGrafter"/>
</dbReference>
<organism evidence="5 6">
    <name type="scientific">Agromyces fucosus</name>
    <dbReference type="NCBI Taxonomy" id="41985"/>
    <lineage>
        <taxon>Bacteria</taxon>
        <taxon>Bacillati</taxon>
        <taxon>Actinomycetota</taxon>
        <taxon>Actinomycetes</taxon>
        <taxon>Micrococcales</taxon>
        <taxon>Microbacteriaceae</taxon>
        <taxon>Agromyces</taxon>
    </lineage>
</organism>
<keyword evidence="1" id="KW-0805">Transcription regulation</keyword>
<dbReference type="AlphaFoldDB" id="A0A4Q2JRD0"/>
<dbReference type="InterPro" id="IPR010982">
    <property type="entry name" value="Lambda_DNA-bd_dom_sf"/>
</dbReference>
<dbReference type="PROSITE" id="PS50932">
    <property type="entry name" value="HTH_LACI_2"/>
    <property type="match status" value="1"/>
</dbReference>
<dbReference type="SUPFAM" id="SSF53822">
    <property type="entry name" value="Periplasmic binding protein-like I"/>
    <property type="match status" value="1"/>
</dbReference>
<evidence type="ECO:0000259" key="4">
    <source>
        <dbReference type="PROSITE" id="PS50932"/>
    </source>
</evidence>
<reference evidence="5 6" key="1">
    <citation type="submission" date="2019-01" db="EMBL/GenBank/DDBJ databases">
        <authorList>
            <person name="Li J."/>
        </authorList>
    </citation>
    <scope>NUCLEOTIDE SEQUENCE [LARGE SCALE GENOMIC DNA]</scope>
    <source>
        <strain evidence="5 6">CCUG 35506</strain>
    </source>
</reference>
<sequence>MRGTMATIRDVADRAGVAPMTVSRVLNNPDSVSPKTRSRVEAVIAELKYVPNMIGQTLRTNRTMVIALVVADISNPFAIQQIRSVGDTARRDGYTVLFTHTEASEENELTQLRALVQRRVDGIVLAPVTNRPDSVDFVQGQGLPISVIGYPMPGNDVDVVRCDTGTASRQLTDYLLGLGHKRLAMLSGPSEIVSALERTDGFISALRGAGLSPVALRNAPFTVEGGYQMALSVLGGHDRPSAMVTANNFIAIGAAKAARELGMRVPEDVSIATFDNARSDSVLDPFFTGIIQPAAEMAELATGMLLGRLAGDEDGPGREIILPTRFEVHDSTAPPPAAN</sequence>
<dbReference type="Pfam" id="PF13377">
    <property type="entry name" value="Peripla_BP_3"/>
    <property type="match status" value="1"/>
</dbReference>
<dbReference type="InterPro" id="IPR046335">
    <property type="entry name" value="LacI/GalR-like_sensor"/>
</dbReference>
<dbReference type="PANTHER" id="PTHR30146:SF138">
    <property type="entry name" value="TRANSCRIPTIONAL REGULATORY PROTEIN"/>
    <property type="match status" value="1"/>
</dbReference>
<evidence type="ECO:0000256" key="3">
    <source>
        <dbReference type="ARBA" id="ARBA00023163"/>
    </source>
</evidence>
<dbReference type="CDD" id="cd01392">
    <property type="entry name" value="HTH_LacI"/>
    <property type="match status" value="1"/>
</dbReference>
<comment type="caution">
    <text evidence="5">The sequence shown here is derived from an EMBL/GenBank/DDBJ whole genome shotgun (WGS) entry which is preliminary data.</text>
</comment>